<feature type="chain" id="PRO_5011011378" evidence="1">
    <location>
        <begin position="20"/>
        <end position="169"/>
    </location>
</feature>
<proteinExistence type="predicted"/>
<dbReference type="Proteomes" id="UP000193411">
    <property type="component" value="Unassembled WGS sequence"/>
</dbReference>
<dbReference type="EMBL" id="MCFL01000011">
    <property type="protein sequence ID" value="ORZ37736.1"/>
    <property type="molecule type" value="Genomic_DNA"/>
</dbReference>
<feature type="signal peptide" evidence="1">
    <location>
        <begin position="1"/>
        <end position="19"/>
    </location>
</feature>
<keyword evidence="3" id="KW-1185">Reference proteome</keyword>
<organism evidence="2 3">
    <name type="scientific">Catenaria anguillulae PL171</name>
    <dbReference type="NCBI Taxonomy" id="765915"/>
    <lineage>
        <taxon>Eukaryota</taxon>
        <taxon>Fungi</taxon>
        <taxon>Fungi incertae sedis</taxon>
        <taxon>Blastocladiomycota</taxon>
        <taxon>Blastocladiomycetes</taxon>
        <taxon>Blastocladiales</taxon>
        <taxon>Catenariaceae</taxon>
        <taxon>Catenaria</taxon>
    </lineage>
</organism>
<comment type="caution">
    <text evidence="2">The sequence shown here is derived from an EMBL/GenBank/DDBJ whole genome shotgun (WGS) entry which is preliminary data.</text>
</comment>
<protein>
    <submittedName>
        <fullName evidence="2">Uncharacterized protein</fullName>
    </submittedName>
</protein>
<accession>A0A1Y2HSZ2</accession>
<sequence length="169" mass="19122">MYASLVLIALLVAILPATAAPSSSGSTLHRRLAFPSCFPSVQGVDLPYAFDAGKTPARDYRECASRMREAGKMGAVWRQDLRMCYFKAFPQNGAKTYHRQDYLPLGAYDIPGYDERSFKTRAEAFRAGCTVYIENAGRVWCKKFPRDDQCRLILRRPDEQGCDYGRFDP</sequence>
<dbReference type="AlphaFoldDB" id="A0A1Y2HSZ2"/>
<name>A0A1Y2HSZ2_9FUNG</name>
<evidence type="ECO:0000313" key="2">
    <source>
        <dbReference type="EMBL" id="ORZ37736.1"/>
    </source>
</evidence>
<reference evidence="2 3" key="1">
    <citation type="submission" date="2016-07" db="EMBL/GenBank/DDBJ databases">
        <title>Pervasive Adenine N6-methylation of Active Genes in Fungi.</title>
        <authorList>
            <consortium name="DOE Joint Genome Institute"/>
            <person name="Mondo S.J."/>
            <person name="Dannebaum R.O."/>
            <person name="Kuo R.C."/>
            <person name="Labutti K."/>
            <person name="Haridas S."/>
            <person name="Kuo A."/>
            <person name="Salamov A."/>
            <person name="Ahrendt S.R."/>
            <person name="Lipzen A."/>
            <person name="Sullivan W."/>
            <person name="Andreopoulos W.B."/>
            <person name="Clum A."/>
            <person name="Lindquist E."/>
            <person name="Daum C."/>
            <person name="Ramamoorthy G.K."/>
            <person name="Gryganskyi A."/>
            <person name="Culley D."/>
            <person name="Magnuson J.K."/>
            <person name="James T.Y."/>
            <person name="O'Malley M.A."/>
            <person name="Stajich J.E."/>
            <person name="Spatafora J.W."/>
            <person name="Visel A."/>
            <person name="Grigoriev I.V."/>
        </authorList>
    </citation>
    <scope>NUCLEOTIDE SEQUENCE [LARGE SCALE GENOMIC DNA]</scope>
    <source>
        <strain evidence="2 3">PL171</strain>
    </source>
</reference>
<evidence type="ECO:0000313" key="3">
    <source>
        <dbReference type="Proteomes" id="UP000193411"/>
    </source>
</evidence>
<gene>
    <name evidence="2" type="ORF">BCR44DRAFT_27054</name>
</gene>
<keyword evidence="1" id="KW-0732">Signal</keyword>
<evidence type="ECO:0000256" key="1">
    <source>
        <dbReference type="SAM" id="SignalP"/>
    </source>
</evidence>